<dbReference type="Gene3D" id="3.60.15.10">
    <property type="entry name" value="Ribonuclease Z/Hydroxyacylglutathione hydrolase-like"/>
    <property type="match status" value="1"/>
</dbReference>
<dbReference type="SUPFAM" id="SSF56281">
    <property type="entry name" value="Metallo-hydrolase/oxidoreductase"/>
    <property type="match status" value="1"/>
</dbReference>
<dbReference type="Proteomes" id="UP001056035">
    <property type="component" value="Chromosome"/>
</dbReference>
<sequence>MDAVTDGILHWATYHDGIGQTVHSHLHVGSGAIFDPLLPEGGIDALGAATIPSVVLLSNRHHLRHAAALAEAYDIDIRCHEAGLHEFTGDDAPEVAGFAFGDEVAEGVTALELGVLCPEETVFHIAAGPGALLFADGLMRADGELTFVPDGLLGDDPETVKRGLRERLGVLAAREDHDVLLFAHGEPVREGGRAALEAFLAD</sequence>
<dbReference type="InterPro" id="IPR036866">
    <property type="entry name" value="RibonucZ/Hydroxyglut_hydro"/>
</dbReference>
<dbReference type="RefSeq" id="WP_254571647.1">
    <property type="nucleotide sequence ID" value="NZ_CP098502.1"/>
</dbReference>
<name>A0ABY5DSF2_9ACTN</name>
<evidence type="ECO:0008006" key="3">
    <source>
        <dbReference type="Google" id="ProtNLM"/>
    </source>
</evidence>
<evidence type="ECO:0000313" key="1">
    <source>
        <dbReference type="EMBL" id="UTI64955.1"/>
    </source>
</evidence>
<gene>
    <name evidence="1" type="ORF">NBH00_01815</name>
</gene>
<dbReference type="EMBL" id="CP098502">
    <property type="protein sequence ID" value="UTI64955.1"/>
    <property type="molecule type" value="Genomic_DNA"/>
</dbReference>
<reference evidence="1 2" key="1">
    <citation type="submission" date="2022-06" db="EMBL/GenBank/DDBJ databases">
        <title>Paraconexibacter antarcticus.</title>
        <authorList>
            <person name="Kim C.S."/>
        </authorList>
    </citation>
    <scope>NUCLEOTIDE SEQUENCE [LARGE SCALE GENOMIC DNA]</scope>
    <source>
        <strain evidence="1 2">02-257</strain>
    </source>
</reference>
<keyword evidence="2" id="KW-1185">Reference proteome</keyword>
<accession>A0ABY5DSF2</accession>
<organism evidence="1 2">
    <name type="scientific">Paraconexibacter antarcticus</name>
    <dbReference type="NCBI Taxonomy" id="2949664"/>
    <lineage>
        <taxon>Bacteria</taxon>
        <taxon>Bacillati</taxon>
        <taxon>Actinomycetota</taxon>
        <taxon>Thermoleophilia</taxon>
        <taxon>Solirubrobacterales</taxon>
        <taxon>Paraconexibacteraceae</taxon>
        <taxon>Paraconexibacter</taxon>
    </lineage>
</organism>
<evidence type="ECO:0000313" key="2">
    <source>
        <dbReference type="Proteomes" id="UP001056035"/>
    </source>
</evidence>
<protein>
    <recommendedName>
        <fullName evidence="3">MBL fold metallo-hydrolase</fullName>
    </recommendedName>
</protein>
<proteinExistence type="predicted"/>